<feature type="binding site" evidence="13">
    <location>
        <position position="69"/>
    </location>
    <ligand>
        <name>Zn(2+)</name>
        <dbReference type="ChEBI" id="CHEBI:29105"/>
    </ligand>
</feature>
<evidence type="ECO:0000256" key="10">
    <source>
        <dbReference type="ARBA" id="ARBA00022842"/>
    </source>
</evidence>
<dbReference type="GeneID" id="68679486"/>
<comment type="similarity">
    <text evidence="2 13">Belongs to the RNA polymerase beta' chain family. RpoC1 subfamily.</text>
</comment>
<evidence type="ECO:0000313" key="16">
    <source>
        <dbReference type="EMBL" id="UDD74517.1"/>
    </source>
</evidence>
<comment type="cofactor">
    <cofactor evidence="13">
        <name>Mg(2+)</name>
        <dbReference type="ChEBI" id="CHEBI:18420"/>
    </cofactor>
    <text evidence="13">Binds 1 Mg(2+) ion per subunit.</text>
</comment>
<accession>A0A8K1K611</accession>
<keyword evidence="11 13" id="KW-0804">Transcription</keyword>
<keyword evidence="6 13" id="KW-0808">Transferase</keyword>
<keyword evidence="3 13" id="KW-0240">DNA-directed RNA polymerase</keyword>
<evidence type="ECO:0000256" key="12">
    <source>
        <dbReference type="ARBA" id="ARBA00048552"/>
    </source>
</evidence>
<dbReference type="Gene3D" id="4.10.860.120">
    <property type="entry name" value="RNA polymerase II, clamp domain"/>
    <property type="match status" value="1"/>
</dbReference>
<dbReference type="Gene3D" id="2.40.40.20">
    <property type="match status" value="1"/>
</dbReference>
<dbReference type="Pfam" id="PF04997">
    <property type="entry name" value="RNA_pol_Rpb1_1"/>
    <property type="match status" value="1"/>
</dbReference>
<dbReference type="EC" id="2.7.7.6" evidence="13"/>
<gene>
    <name evidence="13 16" type="primary">rpoC1</name>
</gene>
<dbReference type="GO" id="GO:0009507">
    <property type="term" value="C:chloroplast"/>
    <property type="evidence" value="ECO:0007669"/>
    <property type="project" value="UniProtKB-SubCell"/>
</dbReference>
<feature type="binding site" evidence="13">
    <location>
        <position position="90"/>
    </location>
    <ligand>
        <name>Zn(2+)</name>
        <dbReference type="ChEBI" id="CHEBI:29105"/>
    </ligand>
</feature>
<dbReference type="SUPFAM" id="SSF64484">
    <property type="entry name" value="beta and beta-prime subunits of DNA dependent RNA-polymerase"/>
    <property type="match status" value="1"/>
</dbReference>
<dbReference type="AlphaFoldDB" id="A0A8K1K611"/>
<keyword evidence="7 13" id="KW-0548">Nucleotidyltransferase</keyword>
<dbReference type="Gene3D" id="1.10.40.90">
    <property type="match status" value="1"/>
</dbReference>
<dbReference type="EMBL" id="OK054586">
    <property type="protein sequence ID" value="UDD74517.1"/>
    <property type="molecule type" value="Genomic_DNA"/>
</dbReference>
<comment type="subunit">
    <text evidence="13">In plastids the minimal PEP RNA polymerase catalytic core is composed of four subunits: alpha, beta, beta', and beta''. When a (nuclear-encoded) sigma factor is associated with the core the holoenzyme is formed, which can initiate transcription.</text>
</comment>
<geneLocation type="chloroplast" evidence="16"/>
<dbReference type="GO" id="GO:0003677">
    <property type="term" value="F:DNA binding"/>
    <property type="evidence" value="ECO:0007669"/>
    <property type="project" value="UniProtKB-UniRule"/>
</dbReference>
<dbReference type="InterPro" id="IPR034678">
    <property type="entry name" value="RNApol_RpoC1"/>
</dbReference>
<dbReference type="InterPro" id="IPR045867">
    <property type="entry name" value="DNA-dir_RpoC_beta_prime"/>
</dbReference>
<dbReference type="GO" id="GO:0003899">
    <property type="term" value="F:DNA-directed RNA polymerase activity"/>
    <property type="evidence" value="ECO:0007669"/>
    <property type="project" value="UniProtKB-UniRule"/>
</dbReference>
<proteinExistence type="inferred from homology"/>
<comment type="catalytic activity">
    <reaction evidence="12 13 14">
        <text>RNA(n) + a ribonucleoside 5'-triphosphate = RNA(n+1) + diphosphate</text>
        <dbReference type="Rhea" id="RHEA:21248"/>
        <dbReference type="Rhea" id="RHEA-COMP:14527"/>
        <dbReference type="Rhea" id="RHEA-COMP:17342"/>
        <dbReference type="ChEBI" id="CHEBI:33019"/>
        <dbReference type="ChEBI" id="CHEBI:61557"/>
        <dbReference type="ChEBI" id="CHEBI:140395"/>
        <dbReference type="EC" id="2.7.7.6"/>
    </reaction>
</comment>
<dbReference type="GO" id="GO:0006351">
    <property type="term" value="P:DNA-templated transcription"/>
    <property type="evidence" value="ECO:0007669"/>
    <property type="project" value="UniProtKB-UniRule"/>
</dbReference>
<evidence type="ECO:0000256" key="7">
    <source>
        <dbReference type="ARBA" id="ARBA00022695"/>
    </source>
</evidence>
<evidence type="ECO:0000259" key="15">
    <source>
        <dbReference type="SMART" id="SM00663"/>
    </source>
</evidence>
<feature type="binding site" evidence="13">
    <location>
        <position position="71"/>
    </location>
    <ligand>
        <name>Zn(2+)</name>
        <dbReference type="ChEBI" id="CHEBI:29105"/>
    </ligand>
</feature>
<feature type="binding site" evidence="13">
    <location>
        <position position="489"/>
    </location>
    <ligand>
        <name>Mg(2+)</name>
        <dbReference type="ChEBI" id="CHEBI:18420"/>
    </ligand>
</feature>
<keyword evidence="5 16" id="KW-0934">Plastid</keyword>
<comment type="cofactor">
    <cofactor evidence="13">
        <name>Zn(2+)</name>
        <dbReference type="ChEBI" id="CHEBI:29105"/>
    </cofactor>
    <text evidence="13">Binds 1 Zn(2+) ion per subunit.</text>
</comment>
<evidence type="ECO:0000256" key="2">
    <source>
        <dbReference type="ARBA" id="ARBA00007207"/>
    </source>
</evidence>
<dbReference type="InterPro" id="IPR007080">
    <property type="entry name" value="RNA_pol_Rpb1_1"/>
</dbReference>
<evidence type="ECO:0000256" key="13">
    <source>
        <dbReference type="HAMAP-Rule" id="MF_01323"/>
    </source>
</evidence>
<organism evidence="16">
    <name type="scientific">Grevillea robusta</name>
    <name type="common">Southern silky oak</name>
    <dbReference type="NCBI Taxonomy" id="105748"/>
    <lineage>
        <taxon>Eukaryota</taxon>
        <taxon>Viridiplantae</taxon>
        <taxon>Streptophyta</taxon>
        <taxon>Embryophyta</taxon>
        <taxon>Tracheophyta</taxon>
        <taxon>Spermatophyta</taxon>
        <taxon>Magnoliopsida</taxon>
        <taxon>Proteales</taxon>
        <taxon>Proteaceae</taxon>
        <taxon>Grevillea</taxon>
    </lineage>
</organism>
<evidence type="ECO:0000256" key="1">
    <source>
        <dbReference type="ARBA" id="ARBA00004026"/>
    </source>
</evidence>
<protein>
    <recommendedName>
        <fullName evidence="13">DNA-directed RNA polymerase subunit beta'</fullName>
        <ecNumber evidence="13">2.7.7.6</ecNumber>
    </recommendedName>
    <alternativeName>
        <fullName evidence="13">PEP</fullName>
    </alternativeName>
    <alternativeName>
        <fullName evidence="13">Plastid-encoded RNA polymerase subunit beta'</fullName>
        <shortName evidence="13">RNA polymerase subunit beta'</shortName>
    </alternativeName>
</protein>
<evidence type="ECO:0000256" key="6">
    <source>
        <dbReference type="ARBA" id="ARBA00022679"/>
    </source>
</evidence>
<dbReference type="Pfam" id="PF00623">
    <property type="entry name" value="RNA_pol_Rpb1_2"/>
    <property type="match status" value="2"/>
</dbReference>
<sequence>MIDRYKHQQLRIGSVSPQQISAWANKILPNGEIVGEVTKPYTFHYKTNKPEKDGLFCERIFGPIKSGICACGNYRVIGDENEDPTFCEQCGVEFADSRIRRYQMGYIKLACPVTHVWYLKRLPSYIANLLDKPLKELEGLVYCDFSFARPIAKNPTFLRLRGSFEYEIQSWKYSIPLFFTTQGFDTFRNREISTGAGAIREQLADLDLQIIIDFSLVEWKELGEEGPTGNEWEDRKIGRRMDFLVRRMELAKHFIRTNVEPEWMVLRLLPVLPPELRPIIQIDGGKLMSSDINELYRRVIYRNNTLTDLLRTSRSTPGELVMCQEKLVQEAVDTLLDNGIRGQPMRDGHNKVYKSFSDVIEGKEGRFRETLLGKRVDYSGRSVIVVGPSLSLHRCGLPREIAIELFQTFVIRGLIRQHLASNIGVAKSKIREKEPIVWEILQEVMQGHPVLLNRAPTLHRLGIQAFQPLLVEGRAICLHPLVCKGFNADFDGDQMAVHVPLSLEAQAEARLLMFSHMNLLSPAIGDPISVPTQDMLMGLYVLTIGNRRGICANRYNPWNRRNYKNERIDDNNYKYKKYKKKKEPYFCSSYDALGAYRQKQINLNSPLWLRWRLDQRVIASREVPIEVQYESLGTYHEIYEHYLIVRSVKKEILCIYIRTTVGHISFYREIEEAAQGFCRACSYGT</sequence>
<dbReference type="GO" id="GO:0000287">
    <property type="term" value="F:magnesium ion binding"/>
    <property type="evidence" value="ECO:0007669"/>
    <property type="project" value="UniProtKB-UniRule"/>
</dbReference>
<comment type="subcellular location">
    <subcellularLocation>
        <location evidence="13">Plastid</location>
        <location evidence="13">Chloroplast</location>
    </subcellularLocation>
</comment>
<keyword evidence="8 13" id="KW-0479">Metal-binding</keyword>
<evidence type="ECO:0000256" key="8">
    <source>
        <dbReference type="ARBA" id="ARBA00022723"/>
    </source>
</evidence>
<dbReference type="GO" id="GO:0000428">
    <property type="term" value="C:DNA-directed RNA polymerase complex"/>
    <property type="evidence" value="ECO:0007669"/>
    <property type="project" value="UniProtKB-KW"/>
</dbReference>
<reference evidence="16" key="1">
    <citation type="submission" date="2021-09" db="EMBL/GenBank/DDBJ databases">
        <authorList>
            <person name="Li J."/>
            <person name="Zhang X."/>
            <person name="Huang J."/>
            <person name="Zeng S."/>
            <person name="Qin Q."/>
            <person name="Yu J."/>
        </authorList>
    </citation>
    <scope>NUCLEOTIDE SEQUENCE</scope>
    <source>
        <strain evidence="16">YJ-066</strain>
    </source>
</reference>
<evidence type="ECO:0000256" key="4">
    <source>
        <dbReference type="ARBA" id="ARBA00022528"/>
    </source>
</evidence>
<dbReference type="InterPro" id="IPR042102">
    <property type="entry name" value="RNA_pol_Rpb1_3_sf"/>
</dbReference>
<keyword evidence="9 13" id="KW-0862">Zinc</keyword>
<keyword evidence="4 16" id="KW-0150">Chloroplast</keyword>
<dbReference type="InterPro" id="IPR044893">
    <property type="entry name" value="RNA_pol_Rpb1_clamp_domain"/>
</dbReference>
<evidence type="ECO:0000256" key="5">
    <source>
        <dbReference type="ARBA" id="ARBA00022640"/>
    </source>
</evidence>
<dbReference type="PANTHER" id="PTHR19376:SF54">
    <property type="entry name" value="DNA-DIRECTED RNA POLYMERASE SUBUNIT BETA"/>
    <property type="match status" value="1"/>
</dbReference>
<feature type="binding site" evidence="13">
    <location>
        <position position="87"/>
    </location>
    <ligand>
        <name>Zn(2+)</name>
        <dbReference type="ChEBI" id="CHEBI:29105"/>
    </ligand>
</feature>
<keyword evidence="10 13" id="KW-0460">Magnesium</keyword>
<feature type="binding site" evidence="13">
    <location>
        <position position="491"/>
    </location>
    <ligand>
        <name>Mg(2+)</name>
        <dbReference type="ChEBI" id="CHEBI:18420"/>
    </ligand>
</feature>
<dbReference type="GO" id="GO:0008270">
    <property type="term" value="F:zinc ion binding"/>
    <property type="evidence" value="ECO:0007669"/>
    <property type="project" value="UniProtKB-UniRule"/>
</dbReference>
<dbReference type="FunFam" id="1.10.40.90:FF:000002">
    <property type="entry name" value="DNA-directed RNA polymerase subunit"/>
    <property type="match status" value="1"/>
</dbReference>
<dbReference type="PANTHER" id="PTHR19376">
    <property type="entry name" value="DNA-DIRECTED RNA POLYMERASE"/>
    <property type="match status" value="1"/>
</dbReference>
<dbReference type="InterPro" id="IPR006592">
    <property type="entry name" value="RNA_pol_N"/>
</dbReference>
<feature type="domain" description="RNA polymerase N-terminal" evidence="15">
    <location>
        <begin position="262"/>
        <end position="543"/>
    </location>
</feature>
<name>A0A8K1K611_GRERO</name>
<dbReference type="Gene3D" id="1.10.274.100">
    <property type="entry name" value="RNA polymerase Rpb1, domain 3"/>
    <property type="match status" value="1"/>
</dbReference>
<feature type="binding site" evidence="13">
    <location>
        <position position="493"/>
    </location>
    <ligand>
        <name>Mg(2+)</name>
        <dbReference type="ChEBI" id="CHEBI:18420"/>
    </ligand>
</feature>
<comment type="function">
    <text evidence="1 13 14">DNA-dependent RNA polymerase catalyzes the transcription of DNA into RNA using the four ribonucleoside triphosphates as substrates.</text>
</comment>
<dbReference type="FunFam" id="4.10.860.120:FF:000007">
    <property type="entry name" value="DNA-directed RNA polymerase subunit gamma"/>
    <property type="match status" value="1"/>
</dbReference>
<dbReference type="SMART" id="SM00663">
    <property type="entry name" value="RPOLA_N"/>
    <property type="match status" value="1"/>
</dbReference>
<dbReference type="HAMAP" id="MF_01323">
    <property type="entry name" value="RNApol_bact_RpoC1"/>
    <property type="match status" value="1"/>
</dbReference>
<dbReference type="RefSeq" id="YP_010225666.1">
    <property type="nucleotide sequence ID" value="NC_059033.1"/>
</dbReference>
<evidence type="ECO:0000256" key="3">
    <source>
        <dbReference type="ARBA" id="ARBA00022478"/>
    </source>
</evidence>
<dbReference type="InterPro" id="IPR000722">
    <property type="entry name" value="RNA_pol_asu"/>
</dbReference>
<evidence type="ECO:0000256" key="9">
    <source>
        <dbReference type="ARBA" id="ARBA00022833"/>
    </source>
</evidence>
<evidence type="ECO:0000256" key="14">
    <source>
        <dbReference type="RuleBase" id="RU004279"/>
    </source>
</evidence>
<evidence type="ECO:0000256" key="11">
    <source>
        <dbReference type="ARBA" id="ARBA00023163"/>
    </source>
</evidence>